<feature type="compositionally biased region" description="Low complexity" evidence="1">
    <location>
        <begin position="842"/>
        <end position="855"/>
    </location>
</feature>
<feature type="compositionally biased region" description="Basic and acidic residues" evidence="1">
    <location>
        <begin position="156"/>
        <end position="167"/>
    </location>
</feature>
<dbReference type="PANTHER" id="PTHR12271">
    <property type="entry name" value="POLY A POLYMERASE CID PAP -RELATED"/>
    <property type="match status" value="1"/>
</dbReference>
<dbReference type="GO" id="GO:0016779">
    <property type="term" value="F:nucleotidyltransferase activity"/>
    <property type="evidence" value="ECO:0007669"/>
    <property type="project" value="TreeGrafter"/>
</dbReference>
<evidence type="ECO:0000259" key="3">
    <source>
        <dbReference type="Pfam" id="PF22600"/>
    </source>
</evidence>
<feature type="compositionally biased region" description="Basic and acidic residues" evidence="1">
    <location>
        <begin position="254"/>
        <end position="266"/>
    </location>
</feature>
<feature type="region of interest" description="Disordered" evidence="1">
    <location>
        <begin position="83"/>
        <end position="116"/>
    </location>
</feature>
<dbReference type="SUPFAM" id="SSF81301">
    <property type="entry name" value="Nucleotidyltransferase"/>
    <property type="match status" value="1"/>
</dbReference>
<dbReference type="Gene3D" id="1.10.1410.10">
    <property type="match status" value="1"/>
</dbReference>
<feature type="compositionally biased region" description="Low complexity" evidence="1">
    <location>
        <begin position="890"/>
        <end position="900"/>
    </location>
</feature>
<feature type="region of interest" description="Disordered" evidence="1">
    <location>
        <begin position="952"/>
        <end position="974"/>
    </location>
</feature>
<evidence type="ECO:0000256" key="1">
    <source>
        <dbReference type="SAM" id="MobiDB-lite"/>
    </source>
</evidence>
<proteinExistence type="predicted"/>
<dbReference type="AlphaFoldDB" id="A0A0G4HLZ2"/>
<feature type="region of interest" description="Disordered" evidence="1">
    <location>
        <begin position="834"/>
        <end position="912"/>
    </location>
</feature>
<evidence type="ECO:0000313" key="4">
    <source>
        <dbReference type="EMBL" id="CEM45353.1"/>
    </source>
</evidence>
<dbReference type="InterPro" id="IPR054708">
    <property type="entry name" value="MTPAP-like_central"/>
</dbReference>
<feature type="region of interest" description="Disordered" evidence="1">
    <location>
        <begin position="660"/>
        <end position="693"/>
    </location>
</feature>
<dbReference type="GO" id="GO:0031123">
    <property type="term" value="P:RNA 3'-end processing"/>
    <property type="evidence" value="ECO:0007669"/>
    <property type="project" value="TreeGrafter"/>
</dbReference>
<feature type="chain" id="PRO_5005191984" description="Poly(A) RNA polymerase mitochondrial-like central palm domain-containing protein" evidence="2">
    <location>
        <begin position="21"/>
        <end position="974"/>
    </location>
</feature>
<dbReference type="Gene3D" id="3.30.460.10">
    <property type="entry name" value="Beta Polymerase, domain 2"/>
    <property type="match status" value="1"/>
</dbReference>
<feature type="compositionally biased region" description="Basic and acidic residues" evidence="1">
    <location>
        <begin position="434"/>
        <end position="446"/>
    </location>
</feature>
<sequence>MKESVITFFSIAPSVVLVLAEAMDSVSVPNRAHRGGVRRLARLHTAAVSLCVEMDVNGDEARFFNLRPEGLRREARWKGGKNLVAAPPRHSLNVSGGHTARRERTHDSTSPPSLSFEEIRAKAVKEEGRASVGVAGGGVESVEEWERGRRVDDRVMSVGREQEESVRWDGTNSSSSASSSSSSLSDRGVKGIGPERPSSSGAERGRGEEGRDQQGLTSGEKRRLLLNVSMRLSAKFSLRQVAEILACVSGDEMKETRRGGGKEGGRETGGWEGLSEGRAHSGLRALLGRAVDLLEESRVSGSAVDNESETFALSVDRIAQKLKVEIGQHLSVASGGERENEMLETALRLCEEVMDSLQGRREGEGIESGTVVEEGAQGLSVLCDATAQLLRLCTELGSSSADPVQTVQGEEGNFVASSSSSVGSGFSNSTSDFSAERGQEKEKENDLCEKQKEYTRKLTLEVLALDDLLRPRLAQYRQKKFLVDTLTPLLESEPVNGRLVTFGSCENGFWTHGSDVDTCILAKQCSTRQACLSKLRLIQAVLQKHKMGTVKIIPAANVPIAKVFDARGENVCDVSVNNAAALENSSLVATLSRIDSRTRCLGRVLKFWGKRRQINDRSKGTLSTYTFMLQLFFLLQTRPVPVLPLFTDIERYAPDSDRDSAAAAEALSGDNGDGGQGKWGPGWEMSGEMRPSPFETDVDAIRQETLPKSRARRNGGDGAECNAESLGELLRAFFLFFGDERFAGGEHGRTVQIYDGTVEPNDLGVLEMRCPLSKKNVNPMTVETWRAIFSEFKRARELVLEEASLDEICEPKQTSPLQDLRTDRKTRRRAARRLAESLGILRRPPGGTVRTRTQTASEADKIQSTSSTARLPSPPVPMPTLSDASRRPRPLSTHSSSSSSQTVAGDSAPGAASKKMLEEFRRPPRQDLLATRVALQVLHGSQKEKPAFRFGVGHSRVTSPPSPSCNKVVPPLGS</sequence>
<name>A0A0G4HLZ2_9ALVE</name>
<dbReference type="SUPFAM" id="SSF81631">
    <property type="entry name" value="PAP/OAS1 substrate-binding domain"/>
    <property type="match status" value="1"/>
</dbReference>
<organism evidence="4">
    <name type="scientific">Chromera velia CCMP2878</name>
    <dbReference type="NCBI Taxonomy" id="1169474"/>
    <lineage>
        <taxon>Eukaryota</taxon>
        <taxon>Sar</taxon>
        <taxon>Alveolata</taxon>
        <taxon>Colpodellida</taxon>
        <taxon>Chromeraceae</taxon>
        <taxon>Chromera</taxon>
    </lineage>
</organism>
<feature type="compositionally biased region" description="Low complexity" evidence="1">
    <location>
        <begin position="173"/>
        <end position="185"/>
    </location>
</feature>
<feature type="domain" description="Poly(A) RNA polymerase mitochondrial-like central palm" evidence="3">
    <location>
        <begin position="466"/>
        <end position="591"/>
    </location>
</feature>
<feature type="compositionally biased region" description="Gly residues" evidence="1">
    <location>
        <begin position="671"/>
        <end position="680"/>
    </location>
</feature>
<feature type="compositionally biased region" description="Basic and acidic residues" evidence="1">
    <location>
        <begin position="203"/>
        <end position="212"/>
    </location>
</feature>
<protein>
    <recommendedName>
        <fullName evidence="3">Poly(A) RNA polymerase mitochondrial-like central palm domain-containing protein</fullName>
    </recommendedName>
</protein>
<feature type="compositionally biased region" description="Low complexity" evidence="1">
    <location>
        <begin position="661"/>
        <end position="670"/>
    </location>
</feature>
<dbReference type="PANTHER" id="PTHR12271:SF40">
    <property type="entry name" value="POLY(A) RNA POLYMERASE GLD2"/>
    <property type="match status" value="1"/>
</dbReference>
<feature type="signal peptide" evidence="2">
    <location>
        <begin position="1"/>
        <end position="20"/>
    </location>
</feature>
<dbReference type="InterPro" id="IPR043519">
    <property type="entry name" value="NT_sf"/>
</dbReference>
<dbReference type="VEuPathDB" id="CryptoDB:Cvel_7483"/>
<dbReference type="CDD" id="cd05402">
    <property type="entry name" value="NT_PAP_TUTase"/>
    <property type="match status" value="1"/>
</dbReference>
<dbReference type="EMBL" id="CDMZ01003163">
    <property type="protein sequence ID" value="CEM45353.1"/>
    <property type="molecule type" value="Genomic_DNA"/>
</dbReference>
<feature type="compositionally biased region" description="Low complexity" evidence="1">
    <location>
        <begin position="415"/>
        <end position="431"/>
    </location>
</feature>
<gene>
    <name evidence="4" type="ORF">Cvel_7483</name>
</gene>
<feature type="region of interest" description="Disordered" evidence="1">
    <location>
        <begin position="415"/>
        <end position="446"/>
    </location>
</feature>
<feature type="region of interest" description="Disordered" evidence="1">
    <location>
        <begin position="156"/>
        <end position="218"/>
    </location>
</feature>
<evidence type="ECO:0000256" key="2">
    <source>
        <dbReference type="SAM" id="SignalP"/>
    </source>
</evidence>
<accession>A0A0G4HLZ2</accession>
<reference evidence="4" key="1">
    <citation type="submission" date="2014-11" db="EMBL/GenBank/DDBJ databases">
        <authorList>
            <person name="Otto D Thomas"/>
            <person name="Naeem Raeece"/>
        </authorList>
    </citation>
    <scope>NUCLEOTIDE SEQUENCE</scope>
</reference>
<dbReference type="Pfam" id="PF22600">
    <property type="entry name" value="MTPAP-like_central"/>
    <property type="match status" value="1"/>
</dbReference>
<feature type="region of interest" description="Disordered" evidence="1">
    <location>
        <begin position="254"/>
        <end position="274"/>
    </location>
</feature>
<keyword evidence="2" id="KW-0732">Signal</keyword>